<dbReference type="PANTHER" id="PTHR48079">
    <property type="entry name" value="PROTEIN YEEZ"/>
    <property type="match status" value="1"/>
</dbReference>
<accession>A0AB39R2F1</accession>
<dbReference type="Pfam" id="PF05368">
    <property type="entry name" value="NmrA"/>
    <property type="match status" value="1"/>
</dbReference>
<evidence type="ECO:0000259" key="1">
    <source>
        <dbReference type="Pfam" id="PF05368"/>
    </source>
</evidence>
<dbReference type="EMBL" id="CP163441">
    <property type="protein sequence ID" value="XDQ49049.1"/>
    <property type="molecule type" value="Genomic_DNA"/>
</dbReference>
<reference evidence="2" key="1">
    <citation type="submission" date="2024-07" db="EMBL/GenBank/DDBJ databases">
        <authorList>
            <person name="Yu S.T."/>
        </authorList>
    </citation>
    <scope>NUCLEOTIDE SEQUENCE</scope>
    <source>
        <strain evidence="2">R39</strain>
    </source>
</reference>
<dbReference type="AlphaFoldDB" id="A0AB39R2F1"/>
<dbReference type="RefSeq" id="WP_369227714.1">
    <property type="nucleotide sequence ID" value="NZ_CP163441.1"/>
</dbReference>
<dbReference type="Gene3D" id="3.40.50.720">
    <property type="entry name" value="NAD(P)-binding Rossmann-like Domain"/>
    <property type="match status" value="1"/>
</dbReference>
<dbReference type="InterPro" id="IPR036291">
    <property type="entry name" value="NAD(P)-bd_dom_sf"/>
</dbReference>
<evidence type="ECO:0000313" key="2">
    <source>
        <dbReference type="EMBL" id="XDQ49049.1"/>
    </source>
</evidence>
<dbReference type="GO" id="GO:0004029">
    <property type="term" value="F:aldehyde dehydrogenase (NAD+) activity"/>
    <property type="evidence" value="ECO:0007669"/>
    <property type="project" value="TreeGrafter"/>
</dbReference>
<protein>
    <submittedName>
        <fullName evidence="2">NAD-dependent epimerase/dehydratase family protein</fullName>
    </submittedName>
</protein>
<sequence>MTRGNGGEPVLVTGGTGYLAGWVIAGLLQHGYRLRTTVRSLAKAEQVREAVSGRAGQKAARGIEFAVADLLSDKGWDGAFEGVHYVIHTASPMPFGSAF</sequence>
<dbReference type="SUPFAM" id="SSF51735">
    <property type="entry name" value="NAD(P)-binding Rossmann-fold domains"/>
    <property type="match status" value="1"/>
</dbReference>
<dbReference type="InterPro" id="IPR008030">
    <property type="entry name" value="NmrA-like"/>
</dbReference>
<name>A0AB39R2F1_9ACTN</name>
<organism evidence="2">
    <name type="scientific">Streptomyces sp. R39</name>
    <dbReference type="NCBI Taxonomy" id="3238631"/>
    <lineage>
        <taxon>Bacteria</taxon>
        <taxon>Bacillati</taxon>
        <taxon>Actinomycetota</taxon>
        <taxon>Actinomycetes</taxon>
        <taxon>Kitasatosporales</taxon>
        <taxon>Streptomycetaceae</taxon>
        <taxon>Streptomyces</taxon>
    </lineage>
</organism>
<dbReference type="GO" id="GO:0005737">
    <property type="term" value="C:cytoplasm"/>
    <property type="evidence" value="ECO:0007669"/>
    <property type="project" value="TreeGrafter"/>
</dbReference>
<gene>
    <name evidence="2" type="ORF">AB5J52_46050</name>
</gene>
<feature type="domain" description="NmrA-like" evidence="1">
    <location>
        <begin position="10"/>
        <end position="90"/>
    </location>
</feature>
<proteinExistence type="predicted"/>
<dbReference type="PANTHER" id="PTHR48079:SF6">
    <property type="entry name" value="NAD(P)-BINDING DOMAIN-CONTAINING PROTEIN-RELATED"/>
    <property type="match status" value="1"/>
</dbReference>
<dbReference type="InterPro" id="IPR051783">
    <property type="entry name" value="NAD(P)-dependent_oxidoreduct"/>
</dbReference>